<evidence type="ECO:0000256" key="1">
    <source>
        <dbReference type="ARBA" id="ARBA00004123"/>
    </source>
</evidence>
<proteinExistence type="predicted"/>
<dbReference type="GO" id="GO:0005634">
    <property type="term" value="C:nucleus"/>
    <property type="evidence" value="ECO:0007669"/>
    <property type="project" value="UniProtKB-SubCell"/>
</dbReference>
<evidence type="ECO:0000313" key="9">
    <source>
        <dbReference type="Proteomes" id="UP000029121"/>
    </source>
</evidence>
<feature type="compositionally biased region" description="Low complexity" evidence="6">
    <location>
        <begin position="290"/>
        <end position="301"/>
    </location>
</feature>
<keyword evidence="9" id="KW-1185">Reference proteome</keyword>
<evidence type="ECO:0000259" key="7">
    <source>
        <dbReference type="PROSITE" id="PS50863"/>
    </source>
</evidence>
<dbReference type="GO" id="GO:0003677">
    <property type="term" value="F:DNA binding"/>
    <property type="evidence" value="ECO:0007669"/>
    <property type="project" value="UniProtKB-KW"/>
</dbReference>
<dbReference type="InterPro" id="IPR005508">
    <property type="entry name" value="At2g31720-like"/>
</dbReference>
<dbReference type="PANTHER" id="PTHR31541:SF56">
    <property type="entry name" value="DOMAIN PROTEIN, PUTATIVE (DUF313)-RELATED"/>
    <property type="match status" value="1"/>
</dbReference>
<comment type="subcellular location">
    <subcellularLocation>
        <location evidence="1">Nucleus</location>
    </subcellularLocation>
</comment>
<keyword evidence="2" id="KW-0805">Transcription regulation</keyword>
<evidence type="ECO:0000256" key="6">
    <source>
        <dbReference type="SAM" id="MobiDB-lite"/>
    </source>
</evidence>
<dbReference type="InterPro" id="IPR015300">
    <property type="entry name" value="DNA-bd_pseudobarrel_sf"/>
</dbReference>
<dbReference type="PROSITE" id="PS50863">
    <property type="entry name" value="B3"/>
    <property type="match status" value="1"/>
</dbReference>
<dbReference type="Pfam" id="PF03754">
    <property type="entry name" value="At2g31720-like"/>
    <property type="match status" value="1"/>
</dbReference>
<feature type="domain" description="TF-B3" evidence="7">
    <location>
        <begin position="186"/>
        <end position="283"/>
    </location>
</feature>
<evidence type="ECO:0000256" key="4">
    <source>
        <dbReference type="ARBA" id="ARBA00023163"/>
    </source>
</evidence>
<dbReference type="EMBL" id="KB870808">
    <property type="protein sequence ID" value="EOA28709.1"/>
    <property type="molecule type" value="Genomic_DNA"/>
</dbReference>
<reference evidence="9" key="1">
    <citation type="journal article" date="2013" name="Nat. Genet.">
        <title>The Capsella rubella genome and the genomic consequences of rapid mating system evolution.</title>
        <authorList>
            <person name="Slotte T."/>
            <person name="Hazzouri K.M."/>
            <person name="Agren J.A."/>
            <person name="Koenig D."/>
            <person name="Maumus F."/>
            <person name="Guo Y.L."/>
            <person name="Steige K."/>
            <person name="Platts A.E."/>
            <person name="Escobar J.S."/>
            <person name="Newman L.K."/>
            <person name="Wang W."/>
            <person name="Mandakova T."/>
            <person name="Vello E."/>
            <person name="Smith L.M."/>
            <person name="Henz S.R."/>
            <person name="Steffen J."/>
            <person name="Takuno S."/>
            <person name="Brandvain Y."/>
            <person name="Coop G."/>
            <person name="Andolfatto P."/>
            <person name="Hu T.T."/>
            <person name="Blanchette M."/>
            <person name="Clark R.M."/>
            <person name="Quesneville H."/>
            <person name="Nordborg M."/>
            <person name="Gaut B.S."/>
            <person name="Lysak M.A."/>
            <person name="Jenkins J."/>
            <person name="Grimwood J."/>
            <person name="Chapman J."/>
            <person name="Prochnik S."/>
            <person name="Shu S."/>
            <person name="Rokhsar D."/>
            <person name="Schmutz J."/>
            <person name="Weigel D."/>
            <person name="Wright S.I."/>
        </authorList>
    </citation>
    <scope>NUCLEOTIDE SEQUENCE [LARGE SCALE GENOMIC DNA]</scope>
    <source>
        <strain evidence="9">cv. Monte Gargano</strain>
    </source>
</reference>
<feature type="region of interest" description="Disordered" evidence="6">
    <location>
        <begin position="286"/>
        <end position="308"/>
    </location>
</feature>
<protein>
    <recommendedName>
        <fullName evidence="7">TF-B3 domain-containing protein</fullName>
    </recommendedName>
</protein>
<feature type="compositionally biased region" description="Basic residues" evidence="6">
    <location>
        <begin position="64"/>
        <end position="73"/>
    </location>
</feature>
<gene>
    <name evidence="8" type="ORF">CARUB_v10024937mg</name>
</gene>
<feature type="non-terminal residue" evidence="8">
    <location>
        <position position="1"/>
    </location>
</feature>
<sequence length="308" mass="35334">RIEKKMDNSDDARVVSHSKLEMLLYVAAMVYDQEYGTHAEDRSKTIGEVETEVEARIFGGSVPRKSRSRRSSSSRKMVTTPWTRVIERQRSELQNPNAESEPSSSSCVTQIKKRRHDQIDVEERSRKKLKKTVRGLEVEPIQTSPPEWLLNVMRREENGYNPKLISTRKLYQTDLDKLQARLSVPFRQVKNHDFLTEQETIVIHENAMKTREEGVSVDLVDPEMKKHALELRKWKMVGNWNYVLCKGWKNVVSANRFEVNDVFPLWSFRSGRGKLCFALVPPPTASDGASTSGESSHGCSSFDDSPHL</sequence>
<keyword evidence="4" id="KW-0804">Transcription</keyword>
<dbReference type="eggNOG" id="ENOG502S4WY">
    <property type="taxonomic scope" value="Eukaryota"/>
</dbReference>
<dbReference type="CDD" id="cd10017">
    <property type="entry name" value="B3_DNA"/>
    <property type="match status" value="1"/>
</dbReference>
<feature type="region of interest" description="Disordered" evidence="6">
    <location>
        <begin position="60"/>
        <end position="126"/>
    </location>
</feature>
<evidence type="ECO:0000313" key="8">
    <source>
        <dbReference type="EMBL" id="EOA28709.1"/>
    </source>
</evidence>
<dbReference type="InterPro" id="IPR003340">
    <property type="entry name" value="B3_DNA-bd"/>
</dbReference>
<dbReference type="Gene3D" id="2.40.330.10">
    <property type="entry name" value="DNA-binding pseudobarrel domain"/>
    <property type="match status" value="1"/>
</dbReference>
<keyword evidence="3" id="KW-0238">DNA-binding</keyword>
<organism evidence="8 9">
    <name type="scientific">Capsella rubella</name>
    <dbReference type="NCBI Taxonomy" id="81985"/>
    <lineage>
        <taxon>Eukaryota</taxon>
        <taxon>Viridiplantae</taxon>
        <taxon>Streptophyta</taxon>
        <taxon>Embryophyta</taxon>
        <taxon>Tracheophyta</taxon>
        <taxon>Spermatophyta</taxon>
        <taxon>Magnoliopsida</taxon>
        <taxon>eudicotyledons</taxon>
        <taxon>Gunneridae</taxon>
        <taxon>Pentapetalae</taxon>
        <taxon>rosids</taxon>
        <taxon>malvids</taxon>
        <taxon>Brassicales</taxon>
        <taxon>Brassicaceae</taxon>
        <taxon>Camelineae</taxon>
        <taxon>Capsella</taxon>
    </lineage>
</organism>
<name>R0HGA0_9BRAS</name>
<dbReference type="PANTHER" id="PTHR31541">
    <property type="entry name" value="B3 DOMAIN PLANT PROTEIN-RELATED"/>
    <property type="match status" value="1"/>
</dbReference>
<dbReference type="OrthoDB" id="1080602at2759"/>
<evidence type="ECO:0000256" key="2">
    <source>
        <dbReference type="ARBA" id="ARBA00023015"/>
    </source>
</evidence>
<dbReference type="Proteomes" id="UP000029121">
    <property type="component" value="Unassembled WGS sequence"/>
</dbReference>
<feature type="compositionally biased region" description="Low complexity" evidence="6">
    <location>
        <begin position="95"/>
        <end position="106"/>
    </location>
</feature>
<dbReference type="SUPFAM" id="SSF101936">
    <property type="entry name" value="DNA-binding pseudobarrel domain"/>
    <property type="match status" value="1"/>
</dbReference>
<accession>R0HGA0</accession>
<evidence type="ECO:0000256" key="3">
    <source>
        <dbReference type="ARBA" id="ARBA00023125"/>
    </source>
</evidence>
<dbReference type="AlphaFoldDB" id="R0HGA0"/>
<evidence type="ECO:0000256" key="5">
    <source>
        <dbReference type="ARBA" id="ARBA00023242"/>
    </source>
</evidence>
<keyword evidence="5" id="KW-0539">Nucleus</keyword>
<dbReference type="KEGG" id="crb:17890375"/>